<feature type="domain" description="Translation elongation factor EFTu-like" evidence="2">
    <location>
        <begin position="45"/>
        <end position="97"/>
    </location>
</feature>
<dbReference type="AlphaFoldDB" id="A0A554LJG3"/>
<dbReference type="Gene3D" id="2.40.30.10">
    <property type="entry name" value="Translation factors"/>
    <property type="match status" value="1"/>
</dbReference>
<dbReference type="Pfam" id="PF03144">
    <property type="entry name" value="GTP_EFTU_D2"/>
    <property type="match status" value="1"/>
</dbReference>
<evidence type="ECO:0000313" key="4">
    <source>
        <dbReference type="Proteomes" id="UP000315689"/>
    </source>
</evidence>
<dbReference type="InterPro" id="IPR009000">
    <property type="entry name" value="Transl_B-barrel_sf"/>
</dbReference>
<evidence type="ECO:0000259" key="2">
    <source>
        <dbReference type="Pfam" id="PF03144"/>
    </source>
</evidence>
<feature type="compositionally biased region" description="Basic and acidic residues" evidence="1">
    <location>
        <begin position="1"/>
        <end position="23"/>
    </location>
</feature>
<reference evidence="3 4" key="1">
    <citation type="submission" date="2017-07" db="EMBL/GenBank/DDBJ databases">
        <title>Mechanisms for carbon and nitrogen cycling indicate functional differentiation within the Candidate Phyla Radiation.</title>
        <authorList>
            <person name="Danczak R.E."/>
            <person name="Johnston M.D."/>
            <person name="Kenah C."/>
            <person name="Slattery M."/>
            <person name="Wrighton K.C."/>
            <person name="Wilkins M.J."/>
        </authorList>
    </citation>
    <scope>NUCLEOTIDE SEQUENCE [LARGE SCALE GENOMIC DNA]</scope>
    <source>
        <strain evidence="3">Licking1014_7</strain>
    </source>
</reference>
<protein>
    <recommendedName>
        <fullName evidence="2">Translation elongation factor EFTu-like domain-containing protein</fullName>
    </recommendedName>
</protein>
<dbReference type="SUPFAM" id="SSF50447">
    <property type="entry name" value="Translation proteins"/>
    <property type="match status" value="1"/>
</dbReference>
<comment type="caution">
    <text evidence="3">The sequence shown here is derived from an EMBL/GenBank/DDBJ whole genome shotgun (WGS) entry which is preliminary data.</text>
</comment>
<proteinExistence type="predicted"/>
<dbReference type="GO" id="GO:0005525">
    <property type="term" value="F:GTP binding"/>
    <property type="evidence" value="ECO:0007669"/>
    <property type="project" value="InterPro"/>
</dbReference>
<evidence type="ECO:0000256" key="1">
    <source>
        <dbReference type="SAM" id="MobiDB-lite"/>
    </source>
</evidence>
<dbReference type="InterPro" id="IPR004161">
    <property type="entry name" value="EFTu-like_2"/>
</dbReference>
<evidence type="ECO:0000313" key="3">
    <source>
        <dbReference type="EMBL" id="TSC92779.1"/>
    </source>
</evidence>
<gene>
    <name evidence="3" type="ORF">CEN89_481</name>
</gene>
<accession>A0A554LJG3</accession>
<organism evidence="3 4">
    <name type="scientific">Candidatus Berkelbacteria bacterium Licking1014_7</name>
    <dbReference type="NCBI Taxonomy" id="2017147"/>
    <lineage>
        <taxon>Bacteria</taxon>
        <taxon>Candidatus Berkelbacteria</taxon>
    </lineage>
</organism>
<feature type="region of interest" description="Disordered" evidence="1">
    <location>
        <begin position="1"/>
        <end position="25"/>
    </location>
</feature>
<dbReference type="EMBL" id="VMGK01000014">
    <property type="protein sequence ID" value="TSC92779.1"/>
    <property type="molecule type" value="Genomic_DNA"/>
</dbReference>
<name>A0A554LJG3_9BACT</name>
<dbReference type="Proteomes" id="UP000315689">
    <property type="component" value="Unassembled WGS sequence"/>
</dbReference>
<sequence>MVEEKEDKKDQPKTEPKADKQPEGKAIGKISHYFGKLGVGIVELTGGLKVGDKIAILGATTDIEQTVESLELDHKSVEEAKSGDAIGLKVKDKTREGDTVYKL</sequence>